<dbReference type="GO" id="GO:0003735">
    <property type="term" value="F:structural constituent of ribosome"/>
    <property type="evidence" value="ECO:0007669"/>
    <property type="project" value="InterPro"/>
</dbReference>
<reference evidence="4 5" key="3">
    <citation type="journal article" date="2016" name="Sci. Rep.">
        <title>Genome-wide diversity and gene expression profiling of Babesia microti isolates identify polymorphic genes that mediate host-pathogen interactions.</title>
        <authorList>
            <person name="Silva J.C."/>
            <person name="Cornillot E."/>
            <person name="McCracken C."/>
            <person name="Usmani-Brown S."/>
            <person name="Dwivedi A."/>
            <person name="Ifeonu O.O."/>
            <person name="Crabtree J."/>
            <person name="Gotia H.T."/>
            <person name="Virji A.Z."/>
            <person name="Reynes C."/>
            <person name="Colinge J."/>
            <person name="Kumar V."/>
            <person name="Lawres L."/>
            <person name="Pazzi J.E."/>
            <person name="Pablo J.V."/>
            <person name="Hung C."/>
            <person name="Brancato J."/>
            <person name="Kumari P."/>
            <person name="Orvis J."/>
            <person name="Tretina K."/>
            <person name="Chibucos M."/>
            <person name="Ott S."/>
            <person name="Sadzewicz L."/>
            <person name="Sengamalay N."/>
            <person name="Shetty A.C."/>
            <person name="Su Q."/>
            <person name="Tallon L."/>
            <person name="Fraser C.M."/>
            <person name="Frutos R."/>
            <person name="Molina D.M."/>
            <person name="Krause P.J."/>
            <person name="Ben Mamoun C."/>
        </authorList>
    </citation>
    <scope>NUCLEOTIDE SEQUENCE [LARGE SCALE GENOMIC DNA]</scope>
    <source>
        <strain evidence="4 5">RI</strain>
    </source>
</reference>
<accession>A0A1R4ABU0</accession>
<dbReference type="GO" id="GO:0005762">
    <property type="term" value="C:mitochondrial large ribosomal subunit"/>
    <property type="evidence" value="ECO:0007669"/>
    <property type="project" value="TreeGrafter"/>
</dbReference>
<dbReference type="KEGG" id="bmic:BMR1_03g02485"/>
<reference evidence="4 5" key="1">
    <citation type="journal article" date="2012" name="Nucleic Acids Res.">
        <title>Sequencing of the smallest Apicomplexan genome from the human pathogen Babesia microti.</title>
        <authorList>
            <person name="Cornillot E."/>
            <person name="Hadj-Kaddour K."/>
            <person name="Dassouli A."/>
            <person name="Noel B."/>
            <person name="Ranwez V."/>
            <person name="Vacherie B."/>
            <person name="Augagneur Y."/>
            <person name="Bres V."/>
            <person name="Duclos A."/>
            <person name="Randazzo S."/>
            <person name="Carcy B."/>
            <person name="Debierre-Grockiego F."/>
            <person name="Delbecq S."/>
            <person name="Moubri-Menage K."/>
            <person name="Shams-Eldin H."/>
            <person name="Usmani-Brown S."/>
            <person name="Bringaud F."/>
            <person name="Wincker P."/>
            <person name="Vivares C.P."/>
            <person name="Schwarz R.T."/>
            <person name="Schetters T.P."/>
            <person name="Krause P.J."/>
            <person name="Gorenflot A."/>
            <person name="Berry V."/>
            <person name="Barbe V."/>
            <person name="Ben Mamoun C."/>
        </authorList>
    </citation>
    <scope>NUCLEOTIDE SEQUENCE [LARGE SCALE GENOMIC DNA]</scope>
    <source>
        <strain evidence="4 5">RI</strain>
    </source>
</reference>
<evidence type="ECO:0000256" key="3">
    <source>
        <dbReference type="ARBA" id="ARBA00023274"/>
    </source>
</evidence>
<gene>
    <name evidence="4" type="ORF">BMR1_03g02485</name>
</gene>
<proteinExistence type="inferred from homology"/>
<dbReference type="SUPFAM" id="SSF143800">
    <property type="entry name" value="L28p-like"/>
    <property type="match status" value="1"/>
</dbReference>
<dbReference type="Gene3D" id="2.30.170.40">
    <property type="entry name" value="Ribosomal protein L28/L24"/>
    <property type="match status" value="1"/>
</dbReference>
<evidence type="ECO:0000313" key="5">
    <source>
        <dbReference type="Proteomes" id="UP000002899"/>
    </source>
</evidence>
<dbReference type="OrthoDB" id="361870at2759"/>
<sequence>MGRYPFLFGKYLRLHGNRLRKAFKKHQIIHPIPVKAYGRPPSAASQTGLYHDEDFNYYTKVSYSLNKTRIKLKPNVFRKLFESQALNTLVPVRVSTSALHEMADKGGFDNYILNTTPEQLRSQLGERIRNVIYFYRQPQNYQFKALGLPWKVFYTKRSRIDPMQAYYTHLRGIEKSQNNDSNKSYSPFYLPPSGGTPEHQEFVESAVTPLNLWWNNAKLMEPLRKRLRQARIMERAHVDIKLLNAYRRGQGRGGGGRSGAIFKRRSKTYRYNDVRPY</sequence>
<keyword evidence="5" id="KW-1185">Reference proteome</keyword>
<dbReference type="AlphaFoldDB" id="A0A1R4ABU0"/>
<evidence type="ECO:0000256" key="1">
    <source>
        <dbReference type="ARBA" id="ARBA00008760"/>
    </source>
</evidence>
<reference evidence="4 5" key="2">
    <citation type="journal article" date="2013" name="PLoS ONE">
        <title>Whole genome mapping and re-organization of the nuclear and mitochondrial genomes of Babesia microti isolates.</title>
        <authorList>
            <person name="Cornillot E."/>
            <person name="Dassouli A."/>
            <person name="Garg A."/>
            <person name="Pachikara N."/>
            <person name="Randazzo S."/>
            <person name="Depoix D."/>
            <person name="Carcy B."/>
            <person name="Delbecq S."/>
            <person name="Frutos R."/>
            <person name="Silva J.C."/>
            <person name="Sutton R."/>
            <person name="Krause P.J."/>
            <person name="Mamoun C.B."/>
        </authorList>
    </citation>
    <scope>NUCLEOTIDE SEQUENCE [LARGE SCALE GENOMIC DNA]</scope>
    <source>
        <strain evidence="4 5">RI</strain>
    </source>
</reference>
<dbReference type="VEuPathDB" id="PiroplasmaDB:BMR1_03g02485"/>
<protein>
    <submittedName>
        <fullName evidence="4">Mitochondrial ribosomal protein L28, putative</fullName>
    </submittedName>
</protein>
<dbReference type="InterPro" id="IPR034704">
    <property type="entry name" value="Ribosomal_bL28/bL31-like_sf"/>
</dbReference>
<evidence type="ECO:0000313" key="4">
    <source>
        <dbReference type="EMBL" id="SJK86466.1"/>
    </source>
</evidence>
<organism evidence="4 5">
    <name type="scientific">Babesia microti (strain RI)</name>
    <dbReference type="NCBI Taxonomy" id="1133968"/>
    <lineage>
        <taxon>Eukaryota</taxon>
        <taxon>Sar</taxon>
        <taxon>Alveolata</taxon>
        <taxon>Apicomplexa</taxon>
        <taxon>Aconoidasida</taxon>
        <taxon>Piroplasmida</taxon>
        <taxon>Babesiidae</taxon>
        <taxon>Babesia</taxon>
    </lineage>
</organism>
<dbReference type="Pfam" id="PF00830">
    <property type="entry name" value="Ribosomal_L28"/>
    <property type="match status" value="1"/>
</dbReference>
<dbReference type="InterPro" id="IPR037147">
    <property type="entry name" value="Ribosomal_bL28_sf"/>
</dbReference>
<comment type="similarity">
    <text evidence="1">Belongs to the bacterial ribosomal protein bL28 family.</text>
</comment>
<evidence type="ECO:0000256" key="2">
    <source>
        <dbReference type="ARBA" id="ARBA00022980"/>
    </source>
</evidence>
<dbReference type="RefSeq" id="XP_021338623.1">
    <property type="nucleotide sequence ID" value="XM_021482060.1"/>
</dbReference>
<keyword evidence="3" id="KW-0687">Ribonucleoprotein</keyword>
<dbReference type="InterPro" id="IPR026569">
    <property type="entry name" value="Ribosomal_bL28"/>
</dbReference>
<dbReference type="PANTHER" id="PTHR13528:SF2">
    <property type="entry name" value="LARGE RIBOSOMAL SUBUNIT PROTEIN BL28M"/>
    <property type="match status" value="1"/>
</dbReference>
<dbReference type="Proteomes" id="UP000002899">
    <property type="component" value="Chromosome III"/>
</dbReference>
<keyword evidence="2 4" id="KW-0689">Ribosomal protein</keyword>
<dbReference type="PANTHER" id="PTHR13528">
    <property type="entry name" value="39S RIBOSOMAL PROTEIN L28, MITOCHONDRIAL"/>
    <property type="match status" value="1"/>
</dbReference>
<name>A0A1R4ABU0_BABMR</name>
<dbReference type="GeneID" id="24425139"/>
<dbReference type="EMBL" id="LN871598">
    <property type="protein sequence ID" value="SJK86466.1"/>
    <property type="molecule type" value="Genomic_DNA"/>
</dbReference>